<sequence>MHCATLLRTACALAIFATQSAAQSSSSTYQSIPYTDIYTIQPSSPGPTFTSPLTVSTSVPTGPNLTNGLALTPPMGWSSWNGFGTNINEKLLRDTIDTFVSSGLQAAGFEFINLDDGWQRYPGSRLDNPLEADPVKFPSGIKALADYAHSKGLKLGIYSGPGETTCAGYTGSQGHEEEDAKMFASWGIDHLKYDSCCSHEFAPESVVQSVVLKMSQALLNSGRGIVFHACHCGWANSWEWAAQYGANQWRIGQDISDDFNYPGNRMKYFFDVLDLIDRGNPLAQYAGPGHWNDFDMLIIGLNGNSSHEGAGCSNVEYRTHFSMWAMVCSPLLIGSDVRTLNSDSMETLLNPEIIAISQDSLGNAASTVGVGNQDGGDLQVFAKSMADGSFAVALLNRGSVTAEMSISPSRDLTVEWPKYTVRDVWKHKTFGPYDTAYTVEVISHEAKILRLYEVVANASMPLL</sequence>
<evidence type="ECO:0000256" key="2">
    <source>
        <dbReference type="ARBA" id="ARBA00009743"/>
    </source>
</evidence>
<dbReference type="Proteomes" id="UP000566819">
    <property type="component" value="Unassembled WGS sequence"/>
</dbReference>
<keyword evidence="5 7" id="KW-0378">Hydrolase</keyword>
<dbReference type="Gene3D" id="2.60.40.1180">
    <property type="entry name" value="Golgi alpha-mannosidase II"/>
    <property type="match status" value="1"/>
</dbReference>
<comment type="similarity">
    <text evidence="2 7">Belongs to the glycosyl hydrolase 27 family.</text>
</comment>
<evidence type="ECO:0000313" key="11">
    <source>
        <dbReference type="Proteomes" id="UP000566819"/>
    </source>
</evidence>
<dbReference type="GO" id="GO:0005975">
    <property type="term" value="P:carbohydrate metabolic process"/>
    <property type="evidence" value="ECO:0007669"/>
    <property type="project" value="InterPro"/>
</dbReference>
<dbReference type="CDD" id="cd14792">
    <property type="entry name" value="GH27"/>
    <property type="match status" value="1"/>
</dbReference>
<accession>A0A8H4RCM9</accession>
<name>A0A8H4RCM9_9HELO</name>
<keyword evidence="7" id="KW-1015">Disulfide bond</keyword>
<evidence type="ECO:0000256" key="6">
    <source>
        <dbReference type="ARBA" id="ARBA00023295"/>
    </source>
</evidence>
<dbReference type="PRINTS" id="PR00740">
    <property type="entry name" value="GLHYDRLASE27"/>
</dbReference>
<evidence type="ECO:0000256" key="3">
    <source>
        <dbReference type="ARBA" id="ARBA00012755"/>
    </source>
</evidence>
<reference evidence="10 11" key="1">
    <citation type="submission" date="2020-03" db="EMBL/GenBank/DDBJ databases">
        <title>Draft Genome Sequence of Cudoniella acicularis.</title>
        <authorList>
            <person name="Buettner E."/>
            <person name="Kellner H."/>
        </authorList>
    </citation>
    <scope>NUCLEOTIDE SEQUENCE [LARGE SCALE GENOMIC DNA]</scope>
    <source>
        <strain evidence="10 11">DSM 108380</strain>
    </source>
</reference>
<dbReference type="InterPro" id="IPR013785">
    <property type="entry name" value="Aldolase_TIM"/>
</dbReference>
<dbReference type="PANTHER" id="PTHR11452:SF75">
    <property type="entry name" value="ALPHA-GALACTOSIDASE MEL1"/>
    <property type="match status" value="1"/>
</dbReference>
<dbReference type="Pfam" id="PF16499">
    <property type="entry name" value="Melibiase_2"/>
    <property type="match status" value="1"/>
</dbReference>
<comment type="catalytic activity">
    <reaction evidence="1 7">
        <text>Hydrolysis of terminal, non-reducing alpha-D-galactose residues in alpha-D-galactosides, including galactose oligosaccharides, galactomannans and galactolipids.</text>
        <dbReference type="EC" id="3.2.1.22"/>
    </reaction>
</comment>
<evidence type="ECO:0000313" key="10">
    <source>
        <dbReference type="EMBL" id="KAF4626274.1"/>
    </source>
</evidence>
<evidence type="ECO:0000259" key="9">
    <source>
        <dbReference type="Pfam" id="PF17801"/>
    </source>
</evidence>
<dbReference type="PANTHER" id="PTHR11452">
    <property type="entry name" value="ALPHA-GALACTOSIDASE/ALPHA-N-ACETYLGALACTOSAMINIDASE"/>
    <property type="match status" value="1"/>
</dbReference>
<protein>
    <recommendedName>
        <fullName evidence="3 7">Alpha-galactosidase</fullName>
        <ecNumber evidence="3 7">3.2.1.22</ecNumber>
    </recommendedName>
    <alternativeName>
        <fullName evidence="7">Melibiase</fullName>
    </alternativeName>
</protein>
<evidence type="ECO:0000256" key="7">
    <source>
        <dbReference type="RuleBase" id="RU361168"/>
    </source>
</evidence>
<dbReference type="GO" id="GO:0004557">
    <property type="term" value="F:alpha-galactosidase activity"/>
    <property type="evidence" value="ECO:0007669"/>
    <property type="project" value="UniProtKB-EC"/>
</dbReference>
<evidence type="ECO:0000256" key="4">
    <source>
        <dbReference type="ARBA" id="ARBA00022729"/>
    </source>
</evidence>
<dbReference type="EMBL" id="JAAMPI010001186">
    <property type="protein sequence ID" value="KAF4626274.1"/>
    <property type="molecule type" value="Genomic_DNA"/>
</dbReference>
<dbReference type="Pfam" id="PF17801">
    <property type="entry name" value="Melibiase_C"/>
    <property type="match status" value="1"/>
</dbReference>
<keyword evidence="6 7" id="KW-0326">Glycosidase</keyword>
<dbReference type="EC" id="3.2.1.22" evidence="3 7"/>
<feature type="domain" description="Alpha galactosidase C-terminal" evidence="9">
    <location>
        <begin position="376"/>
        <end position="451"/>
    </location>
</feature>
<proteinExistence type="inferred from homology"/>
<dbReference type="InterPro" id="IPR002241">
    <property type="entry name" value="Glyco_hydro_27"/>
</dbReference>
<dbReference type="FunFam" id="3.20.20.70:FF:000286">
    <property type="entry name" value="Alpha-galactosidase"/>
    <property type="match status" value="1"/>
</dbReference>
<organism evidence="10 11">
    <name type="scientific">Cudoniella acicularis</name>
    <dbReference type="NCBI Taxonomy" id="354080"/>
    <lineage>
        <taxon>Eukaryota</taxon>
        <taxon>Fungi</taxon>
        <taxon>Dikarya</taxon>
        <taxon>Ascomycota</taxon>
        <taxon>Pezizomycotina</taxon>
        <taxon>Leotiomycetes</taxon>
        <taxon>Helotiales</taxon>
        <taxon>Tricladiaceae</taxon>
        <taxon>Cudoniella</taxon>
    </lineage>
</organism>
<dbReference type="OrthoDB" id="5795902at2759"/>
<evidence type="ECO:0000256" key="5">
    <source>
        <dbReference type="ARBA" id="ARBA00022801"/>
    </source>
</evidence>
<feature type="chain" id="PRO_5034720994" description="Alpha-galactosidase" evidence="8">
    <location>
        <begin position="23"/>
        <end position="463"/>
    </location>
</feature>
<comment type="caution">
    <text evidence="10">The sequence shown here is derived from an EMBL/GenBank/DDBJ whole genome shotgun (WGS) entry which is preliminary data.</text>
</comment>
<keyword evidence="4 8" id="KW-0732">Signal</keyword>
<dbReference type="InterPro" id="IPR013780">
    <property type="entry name" value="Glyco_hydro_b"/>
</dbReference>
<dbReference type="InterPro" id="IPR017853">
    <property type="entry name" value="GH"/>
</dbReference>
<dbReference type="InterPro" id="IPR041233">
    <property type="entry name" value="Melibiase_C"/>
</dbReference>
<dbReference type="SUPFAM" id="SSF51445">
    <property type="entry name" value="(Trans)glycosidases"/>
    <property type="match status" value="1"/>
</dbReference>
<dbReference type="AlphaFoldDB" id="A0A8H4RCM9"/>
<evidence type="ECO:0000256" key="1">
    <source>
        <dbReference type="ARBA" id="ARBA00001255"/>
    </source>
</evidence>
<gene>
    <name evidence="10" type="ORF">G7Y89_g11884</name>
</gene>
<dbReference type="Gene3D" id="3.20.20.70">
    <property type="entry name" value="Aldolase class I"/>
    <property type="match status" value="1"/>
</dbReference>
<feature type="signal peptide" evidence="8">
    <location>
        <begin position="1"/>
        <end position="22"/>
    </location>
</feature>
<dbReference type="SUPFAM" id="SSF51011">
    <property type="entry name" value="Glycosyl hydrolase domain"/>
    <property type="match status" value="1"/>
</dbReference>
<keyword evidence="11" id="KW-1185">Reference proteome</keyword>
<evidence type="ECO:0000256" key="8">
    <source>
        <dbReference type="SAM" id="SignalP"/>
    </source>
</evidence>